<protein>
    <recommendedName>
        <fullName evidence="3">PqqD family protein</fullName>
    </recommendedName>
</protein>
<gene>
    <name evidence="1" type="ORF">NCTC10918_02292</name>
</gene>
<dbReference type="AlphaFoldDB" id="A0A3S4YMT2"/>
<dbReference type="EMBL" id="LR134521">
    <property type="protein sequence ID" value="VEJ31000.1"/>
    <property type="molecule type" value="Genomic_DNA"/>
</dbReference>
<organism evidence="1 2">
    <name type="scientific">Rothia dentocariosa</name>
    <dbReference type="NCBI Taxonomy" id="2047"/>
    <lineage>
        <taxon>Bacteria</taxon>
        <taxon>Bacillati</taxon>
        <taxon>Actinomycetota</taxon>
        <taxon>Actinomycetes</taxon>
        <taxon>Micrococcales</taxon>
        <taxon>Micrococcaceae</taxon>
        <taxon>Rothia</taxon>
    </lineage>
</organism>
<evidence type="ECO:0000313" key="2">
    <source>
        <dbReference type="Proteomes" id="UP000270988"/>
    </source>
</evidence>
<accession>A0A3S4YMT2</accession>
<proteinExistence type="predicted"/>
<dbReference type="RefSeq" id="WP_141121531.1">
    <property type="nucleotide sequence ID" value="NZ_JAMAWZ010000004.1"/>
</dbReference>
<reference evidence="1 2" key="1">
    <citation type="submission" date="2018-12" db="EMBL/GenBank/DDBJ databases">
        <authorList>
            <consortium name="Pathogen Informatics"/>
        </authorList>
    </citation>
    <scope>NUCLEOTIDE SEQUENCE [LARGE SCALE GENOMIC DNA]</scope>
    <source>
        <strain evidence="1 2">NCTC10918</strain>
    </source>
</reference>
<name>A0A3S4YMT2_9MICC</name>
<sequence length="104" mass="11578">MKTMYKRYASLPEGFRIAKGVKTSNSESGIIVFVPSRSAYFQGNITTEKILELVGEGNQNSEIIESFISHFPESDPQEIQEDLEGTLRQLWVMGVLEKGAGHGK</sequence>
<evidence type="ECO:0008006" key="3">
    <source>
        <dbReference type="Google" id="ProtNLM"/>
    </source>
</evidence>
<evidence type="ECO:0000313" key="1">
    <source>
        <dbReference type="EMBL" id="VEJ31000.1"/>
    </source>
</evidence>
<dbReference type="Proteomes" id="UP000270988">
    <property type="component" value="Chromosome"/>
</dbReference>